<dbReference type="Proteomes" id="UP000030762">
    <property type="component" value="Unassembled WGS sequence"/>
</dbReference>
<accession>T0QKQ6</accession>
<dbReference type="OMA" id="MNIYCPS"/>
<dbReference type="RefSeq" id="XP_008611580.1">
    <property type="nucleotide sequence ID" value="XM_008613358.1"/>
</dbReference>
<organism evidence="2 3">
    <name type="scientific">Saprolegnia diclina (strain VS20)</name>
    <dbReference type="NCBI Taxonomy" id="1156394"/>
    <lineage>
        <taxon>Eukaryota</taxon>
        <taxon>Sar</taxon>
        <taxon>Stramenopiles</taxon>
        <taxon>Oomycota</taxon>
        <taxon>Saprolegniomycetes</taxon>
        <taxon>Saprolegniales</taxon>
        <taxon>Saprolegniaceae</taxon>
        <taxon>Saprolegnia</taxon>
    </lineage>
</organism>
<evidence type="ECO:0000313" key="2">
    <source>
        <dbReference type="EMBL" id="EQC35296.1"/>
    </source>
</evidence>
<dbReference type="EMBL" id="JH767152">
    <property type="protein sequence ID" value="EQC35296.1"/>
    <property type="molecule type" value="Genomic_DNA"/>
</dbReference>
<protein>
    <submittedName>
        <fullName evidence="2">Uncharacterized protein</fullName>
    </submittedName>
</protein>
<dbReference type="GeneID" id="19948248"/>
<proteinExistence type="predicted"/>
<name>T0QKQ6_SAPDV</name>
<keyword evidence="3" id="KW-1185">Reference proteome</keyword>
<dbReference type="OrthoDB" id="10318551at2759"/>
<evidence type="ECO:0000313" key="3">
    <source>
        <dbReference type="Proteomes" id="UP000030762"/>
    </source>
</evidence>
<sequence>MNIYCPSSGNDSCFTTSSHSAVMVEALDVLEHVNVVLAVILCMSVVVYHRCMQQTLARPPVVAASTDKPCTERDHRRRTPSIEDWDVLNHVIDDLLLGCDAPSQHAEPLPLVGESLALAMYAAYHISSVGVFGPPTATH</sequence>
<feature type="transmembrane region" description="Helical" evidence="1">
    <location>
        <begin position="29"/>
        <end position="48"/>
    </location>
</feature>
<keyword evidence="1" id="KW-0472">Membrane</keyword>
<reference evidence="2 3" key="1">
    <citation type="submission" date="2012-04" db="EMBL/GenBank/DDBJ databases">
        <title>The Genome Sequence of Saprolegnia declina VS20.</title>
        <authorList>
            <consortium name="The Broad Institute Genome Sequencing Platform"/>
            <person name="Russ C."/>
            <person name="Nusbaum C."/>
            <person name="Tyler B."/>
            <person name="van West P."/>
            <person name="Dieguez-Uribeondo J."/>
            <person name="de Bruijn I."/>
            <person name="Tripathy S."/>
            <person name="Jiang R."/>
            <person name="Young S.K."/>
            <person name="Zeng Q."/>
            <person name="Gargeya S."/>
            <person name="Fitzgerald M."/>
            <person name="Haas B."/>
            <person name="Abouelleil A."/>
            <person name="Alvarado L."/>
            <person name="Arachchi H.M."/>
            <person name="Berlin A."/>
            <person name="Chapman S.B."/>
            <person name="Goldberg J."/>
            <person name="Griggs A."/>
            <person name="Gujja S."/>
            <person name="Hansen M."/>
            <person name="Howarth C."/>
            <person name="Imamovic A."/>
            <person name="Larimer J."/>
            <person name="McCowen C."/>
            <person name="Montmayeur A."/>
            <person name="Murphy C."/>
            <person name="Neiman D."/>
            <person name="Pearson M."/>
            <person name="Priest M."/>
            <person name="Roberts A."/>
            <person name="Saif S."/>
            <person name="Shea T."/>
            <person name="Sisk P."/>
            <person name="Sykes S."/>
            <person name="Wortman J."/>
            <person name="Nusbaum C."/>
            <person name="Birren B."/>
        </authorList>
    </citation>
    <scope>NUCLEOTIDE SEQUENCE [LARGE SCALE GENOMIC DNA]</scope>
    <source>
        <strain evidence="2 3">VS20</strain>
    </source>
</reference>
<dbReference type="VEuPathDB" id="FungiDB:SDRG_07521"/>
<evidence type="ECO:0000256" key="1">
    <source>
        <dbReference type="SAM" id="Phobius"/>
    </source>
</evidence>
<gene>
    <name evidence="2" type="ORF">SDRG_07521</name>
</gene>
<keyword evidence="1" id="KW-1133">Transmembrane helix</keyword>
<keyword evidence="1" id="KW-0812">Transmembrane</keyword>
<dbReference type="InParanoid" id="T0QKQ6"/>
<dbReference type="AlphaFoldDB" id="T0QKQ6"/>